<gene>
    <name evidence="1" type="ORF">BDW42DRAFT_134505</name>
</gene>
<sequence>MVDSRLFVRLHRAVVLLSTAQIQLAGELRPLPASTSHPTFPAPRGGLMAPSPEKKRWLSLAFIMWEISGNWGPLHVISLCFVRVRPFFRIDADSWGLADVYNIHRLSAVLFVVVVGSLSPSGFIKRMGGPMDKLLTQLASGCLLHTVVDSLFHVLVDFLFLFRLSPLITLFPPSSFL</sequence>
<evidence type="ECO:0000313" key="2">
    <source>
        <dbReference type="Proteomes" id="UP000235023"/>
    </source>
</evidence>
<dbReference type="EMBL" id="KZ559565">
    <property type="protein sequence ID" value="PLN79142.1"/>
    <property type="molecule type" value="Genomic_DNA"/>
</dbReference>
<proteinExistence type="predicted"/>
<dbReference type="Proteomes" id="UP000235023">
    <property type="component" value="Unassembled WGS sequence"/>
</dbReference>
<name>A0A2J5HPK0_9EURO</name>
<accession>A0A2J5HPK0</accession>
<reference evidence="2" key="1">
    <citation type="submission" date="2017-12" db="EMBL/GenBank/DDBJ databases">
        <authorList>
            <consortium name="DOE Joint Genome Institute"/>
            <person name="Mondo S.J."/>
            <person name="Kjaerbolling I."/>
            <person name="Vesth T.C."/>
            <person name="Frisvad J.C."/>
            <person name="Nybo J.L."/>
            <person name="Theobald S."/>
            <person name="Kuo A."/>
            <person name="Bowyer P."/>
            <person name="Matsuda Y."/>
            <person name="Lyhne E.K."/>
            <person name="Kogle M.E."/>
            <person name="Clum A."/>
            <person name="Lipzen A."/>
            <person name="Salamov A."/>
            <person name="Ngan C.Y."/>
            <person name="Daum C."/>
            <person name="Chiniquy J."/>
            <person name="Barry K."/>
            <person name="LaButti K."/>
            <person name="Haridas S."/>
            <person name="Simmons B.A."/>
            <person name="Magnuson J.K."/>
            <person name="Mortensen U.H."/>
            <person name="Larsen T.O."/>
            <person name="Grigoriev I.V."/>
            <person name="Baker S.E."/>
            <person name="Andersen M.R."/>
            <person name="Nordberg H.P."/>
            <person name="Cantor M.N."/>
            <person name="Hua S.X."/>
        </authorList>
    </citation>
    <scope>NUCLEOTIDE SEQUENCE [LARGE SCALE GENOMIC DNA]</scope>
    <source>
        <strain evidence="2">IBT 19404</strain>
    </source>
</reference>
<organism evidence="1 2">
    <name type="scientific">Aspergillus taichungensis</name>
    <dbReference type="NCBI Taxonomy" id="482145"/>
    <lineage>
        <taxon>Eukaryota</taxon>
        <taxon>Fungi</taxon>
        <taxon>Dikarya</taxon>
        <taxon>Ascomycota</taxon>
        <taxon>Pezizomycotina</taxon>
        <taxon>Eurotiomycetes</taxon>
        <taxon>Eurotiomycetidae</taxon>
        <taxon>Eurotiales</taxon>
        <taxon>Aspergillaceae</taxon>
        <taxon>Aspergillus</taxon>
        <taxon>Aspergillus subgen. Circumdati</taxon>
    </lineage>
</organism>
<protein>
    <submittedName>
        <fullName evidence="1">Uncharacterized protein</fullName>
    </submittedName>
</protein>
<keyword evidence="2" id="KW-1185">Reference proteome</keyword>
<evidence type="ECO:0000313" key="1">
    <source>
        <dbReference type="EMBL" id="PLN79142.1"/>
    </source>
</evidence>
<dbReference type="AlphaFoldDB" id="A0A2J5HPK0"/>